<accession>A0A0U5FS64</accession>
<protein>
    <submittedName>
        <fullName evidence="1">Uncharacterized protein</fullName>
    </submittedName>
</protein>
<dbReference type="OrthoDB" id="4232400at2759"/>
<keyword evidence="2" id="KW-1185">Reference proteome</keyword>
<name>A0A0U5FS64_ASPCI</name>
<dbReference type="Proteomes" id="UP000054771">
    <property type="component" value="Unassembled WGS sequence"/>
</dbReference>
<evidence type="ECO:0000313" key="2">
    <source>
        <dbReference type="Proteomes" id="UP000054771"/>
    </source>
</evidence>
<sequence>MPQSSDCLQAPLTPAERAIVKSYGGWSQFLFSYGLKPWNTEEAEEGKRILESLASGSD</sequence>
<gene>
    <name evidence="1" type="ORF">ASPCAL03556</name>
</gene>
<dbReference type="AlphaFoldDB" id="A0A0U5FS64"/>
<dbReference type="OMA" id="AERAICK"/>
<organism evidence="1 2">
    <name type="scientific">Aspergillus calidoustus</name>
    <dbReference type="NCBI Taxonomy" id="454130"/>
    <lineage>
        <taxon>Eukaryota</taxon>
        <taxon>Fungi</taxon>
        <taxon>Dikarya</taxon>
        <taxon>Ascomycota</taxon>
        <taxon>Pezizomycotina</taxon>
        <taxon>Eurotiomycetes</taxon>
        <taxon>Eurotiomycetidae</taxon>
        <taxon>Eurotiales</taxon>
        <taxon>Aspergillaceae</taxon>
        <taxon>Aspergillus</taxon>
        <taxon>Aspergillus subgen. Nidulantes</taxon>
    </lineage>
</organism>
<reference evidence="2" key="1">
    <citation type="journal article" date="2016" name="Genome Announc.">
        <title>Draft genome sequences of fungus Aspergillus calidoustus.</title>
        <authorList>
            <person name="Horn F."/>
            <person name="Linde J."/>
            <person name="Mattern D.J."/>
            <person name="Walther G."/>
            <person name="Guthke R."/>
            <person name="Scherlach K."/>
            <person name="Martin K."/>
            <person name="Brakhage A.A."/>
            <person name="Petzke L."/>
            <person name="Valiante V."/>
        </authorList>
    </citation>
    <scope>NUCLEOTIDE SEQUENCE [LARGE SCALE GENOMIC DNA]</scope>
    <source>
        <strain evidence="2">SF006504</strain>
    </source>
</reference>
<proteinExistence type="predicted"/>
<dbReference type="EMBL" id="CDMC01000003">
    <property type="protein sequence ID" value="CEL02385.1"/>
    <property type="molecule type" value="Genomic_DNA"/>
</dbReference>
<evidence type="ECO:0000313" key="1">
    <source>
        <dbReference type="EMBL" id="CEL02385.1"/>
    </source>
</evidence>